<name>A0A951UQL3_9CYAN</name>
<dbReference type="AlphaFoldDB" id="A0A951UQL3"/>
<dbReference type="InterPro" id="IPR026898">
    <property type="entry name" value="PrsW"/>
</dbReference>
<dbReference type="Proteomes" id="UP000757435">
    <property type="component" value="Unassembled WGS sequence"/>
</dbReference>
<comment type="caution">
    <text evidence="2">The sequence shown here is derived from an EMBL/GenBank/DDBJ whole genome shotgun (WGS) entry which is preliminary data.</text>
</comment>
<keyword evidence="1" id="KW-0472">Membrane</keyword>
<evidence type="ECO:0000313" key="2">
    <source>
        <dbReference type="EMBL" id="MBW4660548.1"/>
    </source>
</evidence>
<keyword evidence="1" id="KW-1133">Transmembrane helix</keyword>
<keyword evidence="2" id="KW-0645">Protease</keyword>
<reference evidence="2" key="2">
    <citation type="journal article" date="2022" name="Microbiol. Resour. Announc.">
        <title>Metagenome Sequencing to Explore Phylogenomics of Terrestrial Cyanobacteria.</title>
        <authorList>
            <person name="Ward R.D."/>
            <person name="Stajich J.E."/>
            <person name="Johansen J.R."/>
            <person name="Huntemann M."/>
            <person name="Clum A."/>
            <person name="Foster B."/>
            <person name="Foster B."/>
            <person name="Roux S."/>
            <person name="Palaniappan K."/>
            <person name="Varghese N."/>
            <person name="Mukherjee S."/>
            <person name="Reddy T.B.K."/>
            <person name="Daum C."/>
            <person name="Copeland A."/>
            <person name="Chen I.A."/>
            <person name="Ivanova N.N."/>
            <person name="Kyrpides N.C."/>
            <person name="Shapiro N."/>
            <person name="Eloe-Fadrosh E.A."/>
            <person name="Pietrasiak N."/>
        </authorList>
    </citation>
    <scope>NUCLEOTIDE SEQUENCE</scope>
    <source>
        <strain evidence="2">UHER 2000/2452</strain>
    </source>
</reference>
<dbReference type="EMBL" id="JAHHHD010000022">
    <property type="protein sequence ID" value="MBW4660548.1"/>
    <property type="molecule type" value="Genomic_DNA"/>
</dbReference>
<dbReference type="PANTHER" id="PTHR36844:SF1">
    <property type="entry name" value="PROTEASE PRSW"/>
    <property type="match status" value="1"/>
</dbReference>
<feature type="transmembrane region" description="Helical" evidence="1">
    <location>
        <begin position="211"/>
        <end position="232"/>
    </location>
</feature>
<feature type="transmembrane region" description="Helical" evidence="1">
    <location>
        <begin position="52"/>
        <end position="72"/>
    </location>
</feature>
<sequence>MTLDANARLLYGSPLSRPKFAKFAAIALAVLVAISTHVIVTNILTPLTPEALRVFGLAMVWGGLLSIIPLAILWFLDRREPESVWLYVLVFLWGALIATGVAQPINATIIQWVGQVLTLHPEIQELLGENAKMAIAAPLAGPIVEETTKGVGLLLVFWLLRSEFDSVRDGFIYGALVGLGFNFLEAPFYVAKVFSETGVAPWGGQLAMRHSLLGLGGHALYTSLFGLGLGLARQTARAWLRYAAPIGGWLLAFLAHFVNNGIGLLITLLIVLGGGQVTQTEATSKGIVLIDPPLWVGLVKGSVQNLILLFPFVAIAVVMIWQSGIWERQVIRDELADEREPIIKPDEYEQVKGDRLFKTRHIPGYSRRTALAIVKAQDELAFRKWRVKQTNGSPDTDPLVESWREELAHLRESASPVAV</sequence>
<dbReference type="Pfam" id="PF13367">
    <property type="entry name" value="PrsW-protease"/>
    <property type="match status" value="1"/>
</dbReference>
<feature type="transmembrane region" description="Helical" evidence="1">
    <location>
        <begin position="20"/>
        <end position="40"/>
    </location>
</feature>
<keyword evidence="1" id="KW-0812">Transmembrane</keyword>
<feature type="transmembrane region" description="Helical" evidence="1">
    <location>
        <begin position="84"/>
        <end position="102"/>
    </location>
</feature>
<keyword evidence="2" id="KW-0378">Hydrolase</keyword>
<dbReference type="GO" id="GO:0008237">
    <property type="term" value="F:metallopeptidase activity"/>
    <property type="evidence" value="ECO:0007669"/>
    <property type="project" value="UniProtKB-KW"/>
</dbReference>
<gene>
    <name evidence="2" type="ORF">KME15_17900</name>
</gene>
<evidence type="ECO:0000313" key="3">
    <source>
        <dbReference type="Proteomes" id="UP000757435"/>
    </source>
</evidence>
<feature type="transmembrane region" description="Helical" evidence="1">
    <location>
        <begin position="171"/>
        <end position="191"/>
    </location>
</feature>
<dbReference type="PANTHER" id="PTHR36844">
    <property type="entry name" value="PROTEASE PRSW"/>
    <property type="match status" value="1"/>
</dbReference>
<feature type="transmembrane region" description="Helical" evidence="1">
    <location>
        <begin position="302"/>
        <end position="321"/>
    </location>
</feature>
<protein>
    <submittedName>
        <fullName evidence="2">PrsW family intramembrane metalloprotease</fullName>
    </submittedName>
</protein>
<keyword evidence="2" id="KW-0482">Metalloprotease</keyword>
<organism evidence="2 3">
    <name type="scientific">Drouetiella hepatica Uher 2000/2452</name>
    <dbReference type="NCBI Taxonomy" id="904376"/>
    <lineage>
        <taxon>Bacteria</taxon>
        <taxon>Bacillati</taxon>
        <taxon>Cyanobacteriota</taxon>
        <taxon>Cyanophyceae</taxon>
        <taxon>Oculatellales</taxon>
        <taxon>Oculatellaceae</taxon>
        <taxon>Drouetiella</taxon>
    </lineage>
</organism>
<evidence type="ECO:0000256" key="1">
    <source>
        <dbReference type="SAM" id="Phobius"/>
    </source>
</evidence>
<reference evidence="2" key="1">
    <citation type="submission" date="2021-05" db="EMBL/GenBank/DDBJ databases">
        <authorList>
            <person name="Pietrasiak N."/>
            <person name="Ward R."/>
            <person name="Stajich J.E."/>
            <person name="Kurbessoian T."/>
        </authorList>
    </citation>
    <scope>NUCLEOTIDE SEQUENCE</scope>
    <source>
        <strain evidence="2">UHER 2000/2452</strain>
    </source>
</reference>
<proteinExistence type="predicted"/>
<accession>A0A951UQL3</accession>